<reference evidence="8" key="2">
    <citation type="submission" date="2021-04" db="EMBL/GenBank/DDBJ databases">
        <title>Brevibacillus composti FJAT-54423, complete genome.</title>
        <authorList>
            <person name="Tang R."/>
        </authorList>
    </citation>
    <scope>NUCLEOTIDE SEQUENCE</scope>
    <source>
        <strain evidence="8">FJAT-54424</strain>
    </source>
</reference>
<keyword evidence="1" id="KW-0678">Repressor</keyword>
<dbReference type="PANTHER" id="PTHR30055:SF226">
    <property type="entry name" value="HTH-TYPE TRANSCRIPTIONAL REGULATOR PKSA"/>
    <property type="match status" value="1"/>
</dbReference>
<dbReference type="Gene3D" id="1.10.357.10">
    <property type="entry name" value="Tetracycline Repressor, domain 2"/>
    <property type="match status" value="1"/>
</dbReference>
<dbReference type="Proteomes" id="UP000677234">
    <property type="component" value="Chromosome"/>
</dbReference>
<evidence type="ECO:0000256" key="4">
    <source>
        <dbReference type="ARBA" id="ARBA00023163"/>
    </source>
</evidence>
<evidence type="ECO:0000256" key="3">
    <source>
        <dbReference type="ARBA" id="ARBA00023125"/>
    </source>
</evidence>
<dbReference type="InterPro" id="IPR036271">
    <property type="entry name" value="Tet_transcr_reg_TetR-rel_C_sf"/>
</dbReference>
<evidence type="ECO:0000313" key="7">
    <source>
        <dbReference type="EMBL" id="QQE73497.1"/>
    </source>
</evidence>
<dbReference type="InterPro" id="IPR023772">
    <property type="entry name" value="DNA-bd_HTH_TetR-type_CS"/>
</dbReference>
<name>A0A7T5EJ38_9BACL</name>
<evidence type="ECO:0000313" key="8">
    <source>
        <dbReference type="EMBL" id="QUO40579.1"/>
    </source>
</evidence>
<accession>A0A7T5EJ38</accession>
<dbReference type="PANTHER" id="PTHR30055">
    <property type="entry name" value="HTH-TYPE TRANSCRIPTIONAL REGULATOR RUTR"/>
    <property type="match status" value="1"/>
</dbReference>
<protein>
    <submittedName>
        <fullName evidence="7">TetR/AcrR family transcriptional regulator</fullName>
    </submittedName>
</protein>
<dbReference type="KEGG" id="bcop:JD108_16595"/>
<evidence type="ECO:0000256" key="5">
    <source>
        <dbReference type="PROSITE-ProRule" id="PRU00335"/>
    </source>
</evidence>
<dbReference type="Proteomes" id="UP000595847">
    <property type="component" value="Chromosome"/>
</dbReference>
<dbReference type="InterPro" id="IPR001647">
    <property type="entry name" value="HTH_TetR"/>
</dbReference>
<gene>
    <name evidence="7" type="ORF">JD108_16595</name>
    <name evidence="8" type="ORF">KDJ56_16540</name>
</gene>
<dbReference type="GO" id="GO:0000976">
    <property type="term" value="F:transcription cis-regulatory region binding"/>
    <property type="evidence" value="ECO:0007669"/>
    <property type="project" value="TreeGrafter"/>
</dbReference>
<reference evidence="7 9" key="1">
    <citation type="submission" date="2020-12" db="EMBL/GenBank/DDBJ databases">
        <title>strain FJAT-54423T represents a novel species of the genus Brevibacillus.</title>
        <authorList>
            <person name="Tang R."/>
        </authorList>
    </citation>
    <scope>NUCLEOTIDE SEQUENCE [LARGE SCALE GENOMIC DNA]</scope>
    <source>
        <strain evidence="7 9">FJAT-54423</strain>
    </source>
</reference>
<dbReference type="SUPFAM" id="SSF48498">
    <property type="entry name" value="Tetracyclin repressor-like, C-terminal domain"/>
    <property type="match status" value="1"/>
</dbReference>
<keyword evidence="3 5" id="KW-0238">DNA-binding</keyword>
<dbReference type="Pfam" id="PF13977">
    <property type="entry name" value="TetR_C_6"/>
    <property type="match status" value="1"/>
</dbReference>
<dbReference type="InterPro" id="IPR039538">
    <property type="entry name" value="BetI_C"/>
</dbReference>
<dbReference type="PROSITE" id="PS01081">
    <property type="entry name" value="HTH_TETR_1"/>
    <property type="match status" value="1"/>
</dbReference>
<proteinExistence type="predicted"/>
<dbReference type="GO" id="GO:0003700">
    <property type="term" value="F:DNA-binding transcription factor activity"/>
    <property type="evidence" value="ECO:0007669"/>
    <property type="project" value="TreeGrafter"/>
</dbReference>
<feature type="domain" description="HTH tetR-type" evidence="6">
    <location>
        <begin position="8"/>
        <end position="68"/>
    </location>
</feature>
<evidence type="ECO:0000256" key="1">
    <source>
        <dbReference type="ARBA" id="ARBA00022491"/>
    </source>
</evidence>
<dbReference type="SUPFAM" id="SSF46689">
    <property type="entry name" value="Homeodomain-like"/>
    <property type="match status" value="1"/>
</dbReference>
<keyword evidence="10" id="KW-1185">Reference proteome</keyword>
<keyword evidence="4" id="KW-0804">Transcription</keyword>
<dbReference type="EMBL" id="CP066308">
    <property type="protein sequence ID" value="QQE73497.1"/>
    <property type="molecule type" value="Genomic_DNA"/>
</dbReference>
<evidence type="ECO:0000313" key="9">
    <source>
        <dbReference type="Proteomes" id="UP000595847"/>
    </source>
</evidence>
<dbReference type="Pfam" id="PF00440">
    <property type="entry name" value="TetR_N"/>
    <property type="match status" value="1"/>
</dbReference>
<dbReference type="RefSeq" id="WP_198827105.1">
    <property type="nucleotide sequence ID" value="NZ_CP066308.1"/>
</dbReference>
<evidence type="ECO:0000256" key="2">
    <source>
        <dbReference type="ARBA" id="ARBA00023015"/>
    </source>
</evidence>
<sequence>MPKIVDHTERKIHIAEATWRVILNQGMRGATVRNIAEEAGLSLGALRHYFSSQHELLAFAMNLVKERAIARVEAITRCDLPPKEKVVRILLELVPVDEDKMAEMEVWFAFVFHRKYNEESFAEVDDGLHAGIGKLIQFIDSLELLRHDVDKEIESERLYALVDGLALHAMLDPRRLDQERIVQVLTHHIDSICRD</sequence>
<dbReference type="InterPro" id="IPR050109">
    <property type="entry name" value="HTH-type_TetR-like_transc_reg"/>
</dbReference>
<feature type="DNA-binding region" description="H-T-H motif" evidence="5">
    <location>
        <begin position="31"/>
        <end position="50"/>
    </location>
</feature>
<dbReference type="AlphaFoldDB" id="A0A7T5EJ38"/>
<evidence type="ECO:0000259" key="6">
    <source>
        <dbReference type="PROSITE" id="PS50977"/>
    </source>
</evidence>
<organism evidence="7 9">
    <name type="scientific">Brevibacillus composti</name>
    <dbReference type="NCBI Taxonomy" id="2796470"/>
    <lineage>
        <taxon>Bacteria</taxon>
        <taxon>Bacillati</taxon>
        <taxon>Bacillota</taxon>
        <taxon>Bacilli</taxon>
        <taxon>Bacillales</taxon>
        <taxon>Paenibacillaceae</taxon>
        <taxon>Brevibacillus</taxon>
    </lineage>
</organism>
<dbReference type="InterPro" id="IPR009057">
    <property type="entry name" value="Homeodomain-like_sf"/>
</dbReference>
<evidence type="ECO:0000313" key="10">
    <source>
        <dbReference type="Proteomes" id="UP000677234"/>
    </source>
</evidence>
<dbReference type="PROSITE" id="PS50977">
    <property type="entry name" value="HTH_TETR_2"/>
    <property type="match status" value="1"/>
</dbReference>
<dbReference type="EMBL" id="CP073708">
    <property type="protein sequence ID" value="QUO40579.1"/>
    <property type="molecule type" value="Genomic_DNA"/>
</dbReference>
<keyword evidence="2" id="KW-0805">Transcription regulation</keyword>